<accession>A0ABT0U2T6</accession>
<dbReference type="Pfam" id="PF01541">
    <property type="entry name" value="GIY-YIG"/>
    <property type="match status" value="1"/>
</dbReference>
<gene>
    <name evidence="3" type="ORF">NB063_11380</name>
</gene>
<organism evidence="3 4">
    <name type="scientific">Aporhodopirellula aestuarii</name>
    <dbReference type="NCBI Taxonomy" id="2950107"/>
    <lineage>
        <taxon>Bacteria</taxon>
        <taxon>Pseudomonadati</taxon>
        <taxon>Planctomycetota</taxon>
        <taxon>Planctomycetia</taxon>
        <taxon>Pirellulales</taxon>
        <taxon>Pirellulaceae</taxon>
        <taxon>Aporhodopirellula</taxon>
    </lineage>
</organism>
<dbReference type="InterPro" id="IPR000305">
    <property type="entry name" value="GIY-YIG_endonuc"/>
</dbReference>
<reference evidence="3 4" key="1">
    <citation type="journal article" date="2022" name="Syst. Appl. Microbiol.">
        <title>Rhodopirellula aestuarii sp. nov., a novel member of the genus Rhodopirellula isolated from brackish sediments collected in the Tagus River estuary, Portugal.</title>
        <authorList>
            <person name="Vitorino I.R."/>
            <person name="Klimek D."/>
            <person name="Calusinska M."/>
            <person name="Lobo-da-Cunha A."/>
            <person name="Vasconcelos V."/>
            <person name="Lage O.M."/>
        </authorList>
    </citation>
    <scope>NUCLEOTIDE SEQUENCE [LARGE SCALE GENOMIC DNA]</scope>
    <source>
        <strain evidence="3 4">ICT_H3.1</strain>
    </source>
</reference>
<evidence type="ECO:0000313" key="4">
    <source>
        <dbReference type="Proteomes" id="UP001202961"/>
    </source>
</evidence>
<protein>
    <submittedName>
        <fullName evidence="3">GIY-YIG nuclease family protein</fullName>
    </submittedName>
</protein>
<dbReference type="EMBL" id="JAMQBK010000029">
    <property type="protein sequence ID" value="MCM2371206.1"/>
    <property type="molecule type" value="Genomic_DNA"/>
</dbReference>
<name>A0ABT0U2T6_9BACT</name>
<dbReference type="PROSITE" id="PS50164">
    <property type="entry name" value="GIY_YIG"/>
    <property type="match status" value="1"/>
</dbReference>
<keyword evidence="4" id="KW-1185">Reference proteome</keyword>
<evidence type="ECO:0000259" key="2">
    <source>
        <dbReference type="PROSITE" id="PS50164"/>
    </source>
</evidence>
<dbReference type="InterPro" id="IPR035901">
    <property type="entry name" value="GIY-YIG_endonuc_sf"/>
</dbReference>
<evidence type="ECO:0000256" key="1">
    <source>
        <dbReference type="SAM" id="MobiDB-lite"/>
    </source>
</evidence>
<sequence length="283" mass="31819">MISAFFNAGVKSQSSEPPVREFRDDQIRGAFSRTHDGYSSDELIVSDQLRSDFLRELSIDPSDTDEAEVQTAALLSLLRLRKTGKLQVPATRRNHVDVSPWIDTAEIAIRTVLDRHQVSIDVVMCDPRLRSELQAEAAAIDDDAPPERIRKAVLKLRKVRQLRPELVLRVADWQTQVLTMAFDDINLEELPDSPGVYLFRSEQGYLYIGEAANLSARIAEHLGGSHNRGLAKCLAQAGGEGQPPITLELHVFAKDSPGKRVLMRRAYESELIRSREPKFNLRP</sequence>
<comment type="caution">
    <text evidence="3">The sequence shown here is derived from an EMBL/GenBank/DDBJ whole genome shotgun (WGS) entry which is preliminary data.</text>
</comment>
<evidence type="ECO:0000313" key="3">
    <source>
        <dbReference type="EMBL" id="MCM2371206.1"/>
    </source>
</evidence>
<feature type="region of interest" description="Disordered" evidence="1">
    <location>
        <begin position="1"/>
        <end position="21"/>
    </location>
</feature>
<proteinExistence type="predicted"/>
<dbReference type="Proteomes" id="UP001202961">
    <property type="component" value="Unassembled WGS sequence"/>
</dbReference>
<dbReference type="Gene3D" id="3.40.1440.10">
    <property type="entry name" value="GIY-YIG endonuclease"/>
    <property type="match status" value="1"/>
</dbReference>
<feature type="domain" description="GIY-YIG" evidence="2">
    <location>
        <begin position="192"/>
        <end position="281"/>
    </location>
</feature>
<dbReference type="SUPFAM" id="SSF82771">
    <property type="entry name" value="GIY-YIG endonuclease"/>
    <property type="match status" value="1"/>
</dbReference>